<gene>
    <name evidence="1" type="ORF">CGI_10018469</name>
</gene>
<dbReference type="InParanoid" id="K1PRA1"/>
<accession>K1PRA1</accession>
<evidence type="ECO:0000313" key="1">
    <source>
        <dbReference type="EMBL" id="EKC24138.1"/>
    </source>
</evidence>
<dbReference type="HOGENOM" id="CLU_3144278_0_0_1"/>
<protein>
    <submittedName>
        <fullName evidence="1">Uncharacterized protein</fullName>
    </submittedName>
</protein>
<proteinExistence type="predicted"/>
<reference evidence="1" key="1">
    <citation type="journal article" date="2012" name="Nature">
        <title>The oyster genome reveals stress adaptation and complexity of shell formation.</title>
        <authorList>
            <person name="Zhang G."/>
            <person name="Fang X."/>
            <person name="Guo X."/>
            <person name="Li L."/>
            <person name="Luo R."/>
            <person name="Xu F."/>
            <person name="Yang P."/>
            <person name="Zhang L."/>
            <person name="Wang X."/>
            <person name="Qi H."/>
            <person name="Xiong Z."/>
            <person name="Que H."/>
            <person name="Xie Y."/>
            <person name="Holland P.W."/>
            <person name="Paps J."/>
            <person name="Zhu Y."/>
            <person name="Wu F."/>
            <person name="Chen Y."/>
            <person name="Wang J."/>
            <person name="Peng C."/>
            <person name="Meng J."/>
            <person name="Yang L."/>
            <person name="Liu J."/>
            <person name="Wen B."/>
            <person name="Zhang N."/>
            <person name="Huang Z."/>
            <person name="Zhu Q."/>
            <person name="Feng Y."/>
            <person name="Mount A."/>
            <person name="Hedgecock D."/>
            <person name="Xu Z."/>
            <person name="Liu Y."/>
            <person name="Domazet-Loso T."/>
            <person name="Du Y."/>
            <person name="Sun X."/>
            <person name="Zhang S."/>
            <person name="Liu B."/>
            <person name="Cheng P."/>
            <person name="Jiang X."/>
            <person name="Li J."/>
            <person name="Fan D."/>
            <person name="Wang W."/>
            <person name="Fu W."/>
            <person name="Wang T."/>
            <person name="Wang B."/>
            <person name="Zhang J."/>
            <person name="Peng Z."/>
            <person name="Li Y."/>
            <person name="Li N."/>
            <person name="Wang J."/>
            <person name="Chen M."/>
            <person name="He Y."/>
            <person name="Tan F."/>
            <person name="Song X."/>
            <person name="Zheng Q."/>
            <person name="Huang R."/>
            <person name="Yang H."/>
            <person name="Du X."/>
            <person name="Chen L."/>
            <person name="Yang M."/>
            <person name="Gaffney P.M."/>
            <person name="Wang S."/>
            <person name="Luo L."/>
            <person name="She Z."/>
            <person name="Ming Y."/>
            <person name="Huang W."/>
            <person name="Zhang S."/>
            <person name="Huang B."/>
            <person name="Zhang Y."/>
            <person name="Qu T."/>
            <person name="Ni P."/>
            <person name="Miao G."/>
            <person name="Wang J."/>
            <person name="Wang Q."/>
            <person name="Steinberg C.E."/>
            <person name="Wang H."/>
            <person name="Li N."/>
            <person name="Qian L."/>
            <person name="Zhang G."/>
            <person name="Li Y."/>
            <person name="Yang H."/>
            <person name="Liu X."/>
            <person name="Wang J."/>
            <person name="Yin Y."/>
            <person name="Wang J."/>
        </authorList>
    </citation>
    <scope>NUCLEOTIDE SEQUENCE [LARGE SCALE GENOMIC DNA]</scope>
    <source>
        <strain evidence="1">05x7-T-G4-1.051#20</strain>
    </source>
</reference>
<dbReference type="EMBL" id="JH816675">
    <property type="protein sequence ID" value="EKC24138.1"/>
    <property type="molecule type" value="Genomic_DNA"/>
</dbReference>
<dbReference type="AlphaFoldDB" id="K1PRA1"/>
<name>K1PRA1_MAGGI</name>
<sequence>MSSTVSKEVERNTRSQSEVETRDAIYGIITGELARRLCQEQLMSLLAPL</sequence>
<organism evidence="1">
    <name type="scientific">Magallana gigas</name>
    <name type="common">Pacific oyster</name>
    <name type="synonym">Crassostrea gigas</name>
    <dbReference type="NCBI Taxonomy" id="29159"/>
    <lineage>
        <taxon>Eukaryota</taxon>
        <taxon>Metazoa</taxon>
        <taxon>Spiralia</taxon>
        <taxon>Lophotrochozoa</taxon>
        <taxon>Mollusca</taxon>
        <taxon>Bivalvia</taxon>
        <taxon>Autobranchia</taxon>
        <taxon>Pteriomorphia</taxon>
        <taxon>Ostreida</taxon>
        <taxon>Ostreoidea</taxon>
        <taxon>Ostreidae</taxon>
        <taxon>Magallana</taxon>
    </lineage>
</organism>